<dbReference type="PANTHER" id="PTHR35271:SF1">
    <property type="entry name" value="ABC TRANSPORTER, SUBSTRATE-BINDING LIPOPROTEIN"/>
    <property type="match status" value="1"/>
</dbReference>
<keyword evidence="1" id="KW-0732">Signal</keyword>
<dbReference type="InterPro" id="IPR028082">
    <property type="entry name" value="Peripla_BP_I"/>
</dbReference>
<reference evidence="3" key="1">
    <citation type="submission" date="2017-02" db="EMBL/GenBank/DDBJ databases">
        <authorList>
            <person name="Varghese N."/>
            <person name="Submissions S."/>
        </authorList>
    </citation>
    <scope>NUCLEOTIDE SEQUENCE [LARGE SCALE GENOMIC DNA]</scope>
    <source>
        <strain evidence="3">ATCC 27094</strain>
    </source>
</reference>
<dbReference type="Pfam" id="PF04392">
    <property type="entry name" value="ABC_sub_bind"/>
    <property type="match status" value="1"/>
</dbReference>
<dbReference type="Gene3D" id="3.40.50.2300">
    <property type="match status" value="2"/>
</dbReference>
<evidence type="ECO:0000313" key="3">
    <source>
        <dbReference type="Proteomes" id="UP000190092"/>
    </source>
</evidence>
<dbReference type="CDD" id="cd06325">
    <property type="entry name" value="PBP1_ABC_unchar_transporter"/>
    <property type="match status" value="1"/>
</dbReference>
<dbReference type="SUPFAM" id="SSF53822">
    <property type="entry name" value="Periplasmic binding protein-like I"/>
    <property type="match status" value="1"/>
</dbReference>
<dbReference type="OrthoDB" id="9776955at2"/>
<feature type="chain" id="PRO_5012956215" evidence="1">
    <location>
        <begin position="21"/>
        <end position="312"/>
    </location>
</feature>
<proteinExistence type="predicted"/>
<accession>A0A1T4TMG2</accession>
<name>A0A1T4TMG2_9HYPH</name>
<organism evidence="2 3">
    <name type="scientific">Enhydrobacter aerosaccus</name>
    <dbReference type="NCBI Taxonomy" id="225324"/>
    <lineage>
        <taxon>Bacteria</taxon>
        <taxon>Pseudomonadati</taxon>
        <taxon>Pseudomonadota</taxon>
        <taxon>Alphaproteobacteria</taxon>
        <taxon>Hyphomicrobiales</taxon>
        <taxon>Enhydrobacter</taxon>
    </lineage>
</organism>
<dbReference type="InterPro" id="IPR007487">
    <property type="entry name" value="ABC_transpt-TYRBP-like"/>
</dbReference>
<keyword evidence="3" id="KW-1185">Reference proteome</keyword>
<dbReference type="Proteomes" id="UP000190092">
    <property type="component" value="Unassembled WGS sequence"/>
</dbReference>
<gene>
    <name evidence="2" type="ORF">SAMN02745126_06511</name>
</gene>
<dbReference type="STRING" id="225324.SAMN02745126_06511"/>
<evidence type="ECO:0000313" key="2">
    <source>
        <dbReference type="EMBL" id="SKA41577.1"/>
    </source>
</evidence>
<dbReference type="AlphaFoldDB" id="A0A1T4TMG2"/>
<feature type="signal peptide" evidence="1">
    <location>
        <begin position="1"/>
        <end position="20"/>
    </location>
</feature>
<protein>
    <submittedName>
        <fullName evidence="2">Putative ABC transport system substrate-binding protein</fullName>
    </submittedName>
</protein>
<sequence>MNRRALLSGLTAAAALPARAQGMPRIGFLVTGDPEPVWSLFRAAMAKLGYSEGRTVAYEYRAADAAGGRLDAFAADLVRLKVDVLVAVLSPAIAAAKRATSRLPIVFYGAAPDTGMVTNMARPETNVTGVFSPSATLAGKAVQLFHEIKPQTKLFGVLLNALDPFHVPLRQEVEAVTRAEKIEAVPVLVGKPEEVAPALESMARRGLDGVLVQPSLGMVAAAASALKYRLPAISFRREFVEAGGLLSYGGNQQDMAMLLAEDVDKLLKGAPVAALPVRQTDKVELVINLTTAKTLGLTLSPLFLARVDEVIE</sequence>
<dbReference type="PANTHER" id="PTHR35271">
    <property type="entry name" value="ABC TRANSPORTER, SUBSTRATE-BINDING LIPOPROTEIN-RELATED"/>
    <property type="match status" value="1"/>
</dbReference>
<dbReference type="RefSeq" id="WP_085938241.1">
    <property type="nucleotide sequence ID" value="NZ_FUWJ01000022.1"/>
</dbReference>
<dbReference type="EMBL" id="FUWJ01000022">
    <property type="protein sequence ID" value="SKA41577.1"/>
    <property type="molecule type" value="Genomic_DNA"/>
</dbReference>
<evidence type="ECO:0000256" key="1">
    <source>
        <dbReference type="SAM" id="SignalP"/>
    </source>
</evidence>